<keyword evidence="2" id="KW-1185">Reference proteome</keyword>
<reference evidence="1 2" key="1">
    <citation type="submission" date="2023-04" db="EMBL/GenBank/DDBJ databases">
        <title>Spirochaete genome identified in red abalone sample constitutes a novel genus.</title>
        <authorList>
            <person name="Sharma S.P."/>
            <person name="Purcell C.M."/>
            <person name="Hyde J.R."/>
            <person name="Severin A.J."/>
        </authorList>
    </citation>
    <scope>NUCLEOTIDE SEQUENCE [LARGE SCALE GENOMIC DNA]</scope>
    <source>
        <strain evidence="1 2">SP-2023</strain>
    </source>
</reference>
<sequence>MKKTKIRPRFYVGIIAVYFLVRIVNQHILDYDRSDLKSLATQLEAENEYRHEQFVLDFVAGAKDYLTWNITDIPLINGKKDIFITILQVCENYFRLNYRVSSSLSYEWIAKAVLLEAEAKANDFKGTSAIDIYAVIHRHYDKNERLYAKYFNKKRGTILNIRPKINVRKWYR</sequence>
<proteinExistence type="predicted"/>
<protein>
    <submittedName>
        <fullName evidence="1">Uncharacterized protein</fullName>
    </submittedName>
</protein>
<evidence type="ECO:0000313" key="1">
    <source>
        <dbReference type="EMBL" id="WGK68534.1"/>
    </source>
</evidence>
<accession>A0ABY8MEX2</accession>
<dbReference type="Proteomes" id="UP001228690">
    <property type="component" value="Chromosome"/>
</dbReference>
<gene>
    <name evidence="1" type="ORF">P0082_08590</name>
</gene>
<dbReference type="RefSeq" id="WP_326926719.1">
    <property type="nucleotide sequence ID" value="NZ_CP123443.1"/>
</dbReference>
<name>A0ABY8MEX2_9SPIO</name>
<evidence type="ECO:0000313" key="2">
    <source>
        <dbReference type="Proteomes" id="UP001228690"/>
    </source>
</evidence>
<dbReference type="EMBL" id="CP123443">
    <property type="protein sequence ID" value="WGK68534.1"/>
    <property type="molecule type" value="Genomic_DNA"/>
</dbReference>
<organism evidence="1 2">
    <name type="scientific">Candidatus Haliotispira prima</name>
    <dbReference type="NCBI Taxonomy" id="3034016"/>
    <lineage>
        <taxon>Bacteria</taxon>
        <taxon>Pseudomonadati</taxon>
        <taxon>Spirochaetota</taxon>
        <taxon>Spirochaetia</taxon>
        <taxon>Spirochaetales</taxon>
        <taxon>Spirochaetaceae</taxon>
        <taxon>Candidatus Haliotispira</taxon>
    </lineage>
</organism>